<comment type="caution">
    <text evidence="2">The sequence shown here is derived from an EMBL/GenBank/DDBJ whole genome shotgun (WGS) entry which is preliminary data.</text>
</comment>
<dbReference type="SUPFAM" id="SSF51735">
    <property type="entry name" value="NAD(P)-binding Rossmann-fold domains"/>
    <property type="match status" value="1"/>
</dbReference>
<dbReference type="PANTHER" id="PTHR43249">
    <property type="entry name" value="UDP-N-ACETYL-2-AMINO-2-DEOXY-D-GLUCURONATE OXIDASE"/>
    <property type="match status" value="1"/>
</dbReference>
<evidence type="ECO:0000259" key="1">
    <source>
        <dbReference type="Pfam" id="PF01408"/>
    </source>
</evidence>
<dbReference type="InterPro" id="IPR036291">
    <property type="entry name" value="NAD(P)-bd_dom_sf"/>
</dbReference>
<protein>
    <submittedName>
        <fullName evidence="2">Gfo/Idh/MocA family oxidoreductase</fullName>
    </submittedName>
</protein>
<proteinExistence type="predicted"/>
<sequence>MHIHRRPVTDRKVRFAVIGCGRIAQNHFESITKHSERSELVAICDTDPAALAAAQAKTGAEPFASLTELLAKAQVDCVVLTTPSGLHPRQAIEVARAGIDVMTEKPMATRWHDGLAMVRAC</sequence>
<feature type="non-terminal residue" evidence="2">
    <location>
        <position position="121"/>
    </location>
</feature>
<dbReference type="Pfam" id="PF01408">
    <property type="entry name" value="GFO_IDH_MocA"/>
    <property type="match status" value="1"/>
</dbReference>
<evidence type="ECO:0000313" key="2">
    <source>
        <dbReference type="EMBL" id="RVU49834.1"/>
    </source>
</evidence>
<organism evidence="2 3">
    <name type="scientific">Rubrivivax rivuli</name>
    <dbReference type="NCBI Taxonomy" id="1862385"/>
    <lineage>
        <taxon>Bacteria</taxon>
        <taxon>Pseudomonadati</taxon>
        <taxon>Pseudomonadota</taxon>
        <taxon>Betaproteobacteria</taxon>
        <taxon>Burkholderiales</taxon>
        <taxon>Sphaerotilaceae</taxon>
        <taxon>Rubrivivax</taxon>
    </lineage>
</organism>
<dbReference type="Gene3D" id="3.40.50.720">
    <property type="entry name" value="NAD(P)-binding Rossmann-like Domain"/>
    <property type="match status" value="1"/>
</dbReference>
<dbReference type="GO" id="GO:0000166">
    <property type="term" value="F:nucleotide binding"/>
    <property type="evidence" value="ECO:0007669"/>
    <property type="project" value="InterPro"/>
</dbReference>
<evidence type="ECO:0000313" key="3">
    <source>
        <dbReference type="Proteomes" id="UP000285575"/>
    </source>
</evidence>
<reference evidence="2 3" key="1">
    <citation type="submission" date="2019-01" db="EMBL/GenBank/DDBJ databases">
        <authorList>
            <person name="Chen W.-M."/>
        </authorList>
    </citation>
    <scope>NUCLEOTIDE SEQUENCE [LARGE SCALE GENOMIC DNA]</scope>
    <source>
        <strain evidence="2 3">KYPY4</strain>
    </source>
</reference>
<dbReference type="InterPro" id="IPR000683">
    <property type="entry name" value="Gfo/Idh/MocA-like_OxRdtase_N"/>
</dbReference>
<dbReference type="EMBL" id="SACR01000001">
    <property type="protein sequence ID" value="RVU49834.1"/>
    <property type="molecule type" value="Genomic_DNA"/>
</dbReference>
<dbReference type="InterPro" id="IPR052515">
    <property type="entry name" value="Gfo/Idh/MocA_Oxidoreductase"/>
</dbReference>
<gene>
    <name evidence="2" type="ORF">EOE66_04600</name>
</gene>
<keyword evidence="3" id="KW-1185">Reference proteome</keyword>
<dbReference type="Proteomes" id="UP000285575">
    <property type="component" value="Unassembled WGS sequence"/>
</dbReference>
<dbReference type="AlphaFoldDB" id="A0A437RT08"/>
<dbReference type="PANTHER" id="PTHR43249:SF1">
    <property type="entry name" value="D-GLUCOSIDE 3-DEHYDROGENASE"/>
    <property type="match status" value="1"/>
</dbReference>
<accession>A0A437RT08</accession>
<feature type="domain" description="Gfo/Idh/MocA-like oxidoreductase N-terminal" evidence="1">
    <location>
        <begin position="13"/>
        <end position="121"/>
    </location>
</feature>
<name>A0A437RT08_9BURK</name>